<sequence length="145" mass="15980">MGATSRCVAASRWAATHLLLQLVPRLRRNSHDGLDGEEYRRKGRCRRNTAEAGGEDGGALPILPSSPPLFCVADLLGRHRLHPAATPSLTSALPGSSAASRSSLRHRRQQQPSASKRCRRCRWTSSAILFFSRTLSEDRHISEAR</sequence>
<organism evidence="2 3">
    <name type="scientific">Eragrostis curvula</name>
    <name type="common">weeping love grass</name>
    <dbReference type="NCBI Taxonomy" id="38414"/>
    <lineage>
        <taxon>Eukaryota</taxon>
        <taxon>Viridiplantae</taxon>
        <taxon>Streptophyta</taxon>
        <taxon>Embryophyta</taxon>
        <taxon>Tracheophyta</taxon>
        <taxon>Spermatophyta</taxon>
        <taxon>Magnoliopsida</taxon>
        <taxon>Liliopsida</taxon>
        <taxon>Poales</taxon>
        <taxon>Poaceae</taxon>
        <taxon>PACMAD clade</taxon>
        <taxon>Chloridoideae</taxon>
        <taxon>Eragrostideae</taxon>
        <taxon>Eragrostidinae</taxon>
        <taxon>Eragrostis</taxon>
    </lineage>
</organism>
<dbReference type="Proteomes" id="UP000324897">
    <property type="component" value="Unassembled WGS sequence"/>
</dbReference>
<gene>
    <name evidence="2" type="ORF">EJB05_50360</name>
</gene>
<feature type="compositionally biased region" description="Low complexity" evidence="1">
    <location>
        <begin position="91"/>
        <end position="102"/>
    </location>
</feature>
<evidence type="ECO:0000256" key="1">
    <source>
        <dbReference type="SAM" id="MobiDB-lite"/>
    </source>
</evidence>
<feature type="region of interest" description="Disordered" evidence="1">
    <location>
        <begin position="84"/>
        <end position="118"/>
    </location>
</feature>
<protein>
    <submittedName>
        <fullName evidence="2">Uncharacterized protein</fullName>
    </submittedName>
</protein>
<dbReference type="Gramene" id="TVU04071">
    <property type="protein sequence ID" value="TVU04071"/>
    <property type="gene ID" value="EJB05_50360"/>
</dbReference>
<evidence type="ECO:0000313" key="2">
    <source>
        <dbReference type="EMBL" id="TVU04071.1"/>
    </source>
</evidence>
<reference evidence="2 3" key="1">
    <citation type="journal article" date="2019" name="Sci. Rep.">
        <title>A high-quality genome of Eragrostis curvula grass provides insights into Poaceae evolution and supports new strategies to enhance forage quality.</title>
        <authorList>
            <person name="Carballo J."/>
            <person name="Santos B.A.C.M."/>
            <person name="Zappacosta D."/>
            <person name="Garbus I."/>
            <person name="Selva J.P."/>
            <person name="Gallo C.A."/>
            <person name="Diaz A."/>
            <person name="Albertini E."/>
            <person name="Caccamo M."/>
            <person name="Echenique V."/>
        </authorList>
    </citation>
    <scope>NUCLEOTIDE SEQUENCE [LARGE SCALE GENOMIC DNA]</scope>
    <source>
        <strain evidence="3">cv. Victoria</strain>
        <tissue evidence="2">Leaf</tissue>
    </source>
</reference>
<accession>A0A5J9SZV7</accession>
<comment type="caution">
    <text evidence="2">The sequence shown here is derived from an EMBL/GenBank/DDBJ whole genome shotgun (WGS) entry which is preliminary data.</text>
</comment>
<proteinExistence type="predicted"/>
<dbReference type="AlphaFoldDB" id="A0A5J9SZV7"/>
<keyword evidence="3" id="KW-1185">Reference proteome</keyword>
<evidence type="ECO:0000313" key="3">
    <source>
        <dbReference type="Proteomes" id="UP000324897"/>
    </source>
</evidence>
<feature type="non-terminal residue" evidence="2">
    <location>
        <position position="1"/>
    </location>
</feature>
<dbReference type="EMBL" id="RWGY01000102">
    <property type="protein sequence ID" value="TVU04071.1"/>
    <property type="molecule type" value="Genomic_DNA"/>
</dbReference>
<name>A0A5J9SZV7_9POAL</name>